<dbReference type="OrthoDB" id="9808559at2"/>
<evidence type="ECO:0000256" key="2">
    <source>
        <dbReference type="ARBA" id="ARBA00023002"/>
    </source>
</evidence>
<evidence type="ECO:0000313" key="5">
    <source>
        <dbReference type="Proteomes" id="UP000015559"/>
    </source>
</evidence>
<dbReference type="HOGENOM" id="CLU_635990_0_0_4"/>
<dbReference type="GO" id="GO:0016491">
    <property type="term" value="F:oxidoreductase activity"/>
    <property type="evidence" value="ECO:0007669"/>
    <property type="project" value="UniProtKB-KW"/>
</dbReference>
<dbReference type="Pfam" id="PF13738">
    <property type="entry name" value="Pyr_redox_3"/>
    <property type="match status" value="1"/>
</dbReference>
<reference evidence="4 5" key="1">
    <citation type="journal article" date="2012" name="Appl. Environ. Microbiol.">
        <title>Draft genome sequence of a psychrotolerant sulfur-oxidizing bacterium, Sulfuricella denitrificans skB26, and proteomic insights into cold adaptation.</title>
        <authorList>
            <person name="Watanabe T."/>
            <person name="Kojima H."/>
            <person name="Fukui M."/>
        </authorList>
    </citation>
    <scope>NUCLEOTIDE SEQUENCE [LARGE SCALE GENOMIC DNA]</scope>
    <source>
        <strain evidence="5">skB26</strain>
    </source>
</reference>
<dbReference type="PRINTS" id="PR00469">
    <property type="entry name" value="PNDRDTASEII"/>
</dbReference>
<evidence type="ECO:0000259" key="3">
    <source>
        <dbReference type="PROSITE" id="PS51379"/>
    </source>
</evidence>
<dbReference type="STRING" id="1163617.SCD_n00967"/>
<organism evidence="4 5">
    <name type="scientific">Sulfuricella denitrificans (strain DSM 22764 / NBRC 105220 / skB26)</name>
    <dbReference type="NCBI Taxonomy" id="1163617"/>
    <lineage>
        <taxon>Bacteria</taxon>
        <taxon>Pseudomonadati</taxon>
        <taxon>Pseudomonadota</taxon>
        <taxon>Betaproteobacteria</taxon>
        <taxon>Nitrosomonadales</taxon>
        <taxon>Sulfuricellaceae</taxon>
        <taxon>Sulfuricella</taxon>
    </lineage>
</organism>
<dbReference type="eggNOG" id="COG0492">
    <property type="taxonomic scope" value="Bacteria"/>
</dbReference>
<dbReference type="SUPFAM" id="SSF51905">
    <property type="entry name" value="FAD/NAD(P)-binding domain"/>
    <property type="match status" value="1"/>
</dbReference>
<dbReference type="AlphaFoldDB" id="S6B2C2"/>
<gene>
    <name evidence="4" type="ORF">SCD_n00967</name>
</gene>
<dbReference type="EMBL" id="AP013066">
    <property type="protein sequence ID" value="BAN34807.1"/>
    <property type="molecule type" value="Genomic_DNA"/>
</dbReference>
<evidence type="ECO:0000256" key="1">
    <source>
        <dbReference type="ARBA" id="ARBA00022630"/>
    </source>
</evidence>
<dbReference type="Gene3D" id="3.50.50.60">
    <property type="entry name" value="FAD/NAD(P)-binding domain"/>
    <property type="match status" value="2"/>
</dbReference>
<dbReference type="PROSITE" id="PS51379">
    <property type="entry name" value="4FE4S_FER_2"/>
    <property type="match status" value="2"/>
</dbReference>
<evidence type="ECO:0000313" key="4">
    <source>
        <dbReference type="EMBL" id="BAN34807.1"/>
    </source>
</evidence>
<dbReference type="InterPro" id="IPR036188">
    <property type="entry name" value="FAD/NAD-bd_sf"/>
</dbReference>
<dbReference type="PANTHER" id="PTHR48105">
    <property type="entry name" value="THIOREDOXIN REDUCTASE 1-RELATED-RELATED"/>
    <property type="match status" value="1"/>
</dbReference>
<dbReference type="PRINTS" id="PR00368">
    <property type="entry name" value="FADPNR"/>
</dbReference>
<dbReference type="Proteomes" id="UP000015559">
    <property type="component" value="Chromosome"/>
</dbReference>
<sequence length="431" mass="46456">MSELIYYLVPALLVLVSIKLHLRGVRKKSCAHAEILREAVETGLTEPPSLHPVVDLSICIGSGACVRACPEKALGVINGKGTLINPSHCIGHGACAPSCPVGAIKLVFGTAKRGMDIPQVTPEFETNVPGIFIAGELGGMGLIRNAIKQGTQAVGTIVKRPRSNAEFDLVIIGAGPAGISASLAAKEAGLRYVTVEQEDSLGGTTYHYPRNKLVMTAPMKLPLVGEIKVREVSKEELMEIWRGVLDKAQPNVRFSERMEEIIQEDDGFTVRTSKDRYRTGNILLAIGRRGTPRKLGAEGEDQPKVVYRLIEADQYRGQHVLVVGGGDSALEAALDISAEPDTTVTLCYRGKAFDRVKPKNRARLEEAVAGQRIQQIMETTVKKIEADKVILAKGDEAIELPNDAIIVCAGGELPTPMLKKIGIQVDARYGT</sequence>
<dbReference type="InterPro" id="IPR050097">
    <property type="entry name" value="Ferredoxin-NADP_redctase_2"/>
</dbReference>
<keyword evidence="1" id="KW-0285">Flavoprotein</keyword>
<dbReference type="Gene3D" id="3.30.70.20">
    <property type="match status" value="1"/>
</dbReference>
<name>S6B2C2_SULDS</name>
<feature type="domain" description="4Fe-4S ferredoxin-type" evidence="3">
    <location>
        <begin position="80"/>
        <end position="109"/>
    </location>
</feature>
<dbReference type="eggNOG" id="COG1145">
    <property type="taxonomic scope" value="Bacteria"/>
</dbReference>
<dbReference type="KEGG" id="sdr:SCD_n00967"/>
<dbReference type="Pfam" id="PF13237">
    <property type="entry name" value="Fer4_10"/>
    <property type="match status" value="1"/>
</dbReference>
<accession>S6B2C2</accession>
<feature type="domain" description="4Fe-4S ferredoxin-type" evidence="3">
    <location>
        <begin position="50"/>
        <end position="79"/>
    </location>
</feature>
<protein>
    <submittedName>
        <fullName evidence="4">FAD-dependent pyridine nucleotide-disulfide oxidoreductase</fullName>
    </submittedName>
</protein>
<keyword evidence="5" id="KW-1185">Reference proteome</keyword>
<dbReference type="InterPro" id="IPR017896">
    <property type="entry name" value="4Fe4S_Fe-S-bd"/>
</dbReference>
<dbReference type="RefSeq" id="WP_009206244.1">
    <property type="nucleotide sequence ID" value="NC_022357.1"/>
</dbReference>
<proteinExistence type="predicted"/>
<dbReference type="SUPFAM" id="SSF54862">
    <property type="entry name" value="4Fe-4S ferredoxins"/>
    <property type="match status" value="1"/>
</dbReference>
<keyword evidence="2" id="KW-0560">Oxidoreductase</keyword>